<dbReference type="AlphaFoldDB" id="A0A2W6PPW5"/>
<dbReference type="EMBL" id="NBIU01000004">
    <property type="protein sequence ID" value="PZT48763.1"/>
    <property type="molecule type" value="Genomic_DNA"/>
</dbReference>
<evidence type="ECO:0000313" key="1">
    <source>
        <dbReference type="EMBL" id="PZT48763.1"/>
    </source>
</evidence>
<keyword evidence="2" id="KW-1185">Reference proteome</keyword>
<reference evidence="1 2" key="1">
    <citation type="submission" date="2017-03" db="EMBL/GenBank/DDBJ databases">
        <title>Genomic and clinical evidence uncovers the enterohepatic species Helicobacter valdiviensis as a potential human intestinal pathogen.</title>
        <authorList>
            <person name="Fresia P."/>
            <person name="Jara R."/>
            <person name="Sierra R."/>
            <person name="Ferres I."/>
            <person name="Greif G."/>
            <person name="Iraola G."/>
            <person name="Collado L."/>
        </authorList>
    </citation>
    <scope>NUCLEOTIDE SEQUENCE [LARGE SCALE GENOMIC DNA]</scope>
    <source>
        <strain evidence="1 2">WBE14</strain>
    </source>
</reference>
<gene>
    <name evidence="1" type="ORF">B6S12_02130</name>
</gene>
<organism evidence="1 2">
    <name type="scientific">Helicobacter valdiviensis</name>
    <dbReference type="NCBI Taxonomy" id="1458358"/>
    <lineage>
        <taxon>Bacteria</taxon>
        <taxon>Pseudomonadati</taxon>
        <taxon>Campylobacterota</taxon>
        <taxon>Epsilonproteobacteria</taxon>
        <taxon>Campylobacterales</taxon>
        <taxon>Helicobacteraceae</taxon>
        <taxon>Helicobacter</taxon>
    </lineage>
</organism>
<protein>
    <recommendedName>
        <fullName evidence="3">tRNA 2-selenouridine synthase</fullName>
    </recommendedName>
</protein>
<proteinExistence type="predicted"/>
<dbReference type="OrthoDB" id="5327370at2"/>
<evidence type="ECO:0000313" key="2">
    <source>
        <dbReference type="Proteomes" id="UP000249746"/>
    </source>
</evidence>
<dbReference type="Proteomes" id="UP000249746">
    <property type="component" value="Unassembled WGS sequence"/>
</dbReference>
<sequence>MGEETYKKLRPYLGMTTYYVCKGKKYPVVFSTRFMYNERSFGLFGDEGRGFSFTSVRHKGVGGGFFHYFINGKFVRSDEKYNLERY</sequence>
<name>A0A2W6PPW5_9HELI</name>
<comment type="caution">
    <text evidence="1">The sequence shown here is derived from an EMBL/GenBank/DDBJ whole genome shotgun (WGS) entry which is preliminary data.</text>
</comment>
<evidence type="ECO:0008006" key="3">
    <source>
        <dbReference type="Google" id="ProtNLM"/>
    </source>
</evidence>
<accession>A0A2W6PPW5</accession>